<sequence>MSWKKCYSGSNNLYLDHPPIMNDGRNFATLRPDEQINQDVLDENKIMSSSAYRSFLMRNADHMITNNQIEACSTANCFRGFKKPEGGQPNQPYFYVSAFDNTKPFGYSDSDMKNVYLTREQLQSRMVAPTLKIEK</sequence>
<accession>A0A6C0LVC5</accession>
<protein>
    <submittedName>
        <fullName evidence="1">Uncharacterized protein</fullName>
    </submittedName>
</protein>
<organism evidence="1">
    <name type="scientific">viral metagenome</name>
    <dbReference type="NCBI Taxonomy" id="1070528"/>
    <lineage>
        <taxon>unclassified sequences</taxon>
        <taxon>metagenomes</taxon>
        <taxon>organismal metagenomes</taxon>
    </lineage>
</organism>
<reference evidence="1" key="1">
    <citation type="journal article" date="2020" name="Nature">
        <title>Giant virus diversity and host interactions through global metagenomics.</title>
        <authorList>
            <person name="Schulz F."/>
            <person name="Roux S."/>
            <person name="Paez-Espino D."/>
            <person name="Jungbluth S."/>
            <person name="Walsh D.A."/>
            <person name="Denef V.J."/>
            <person name="McMahon K.D."/>
            <person name="Konstantinidis K.T."/>
            <person name="Eloe-Fadrosh E.A."/>
            <person name="Kyrpides N.C."/>
            <person name="Woyke T."/>
        </authorList>
    </citation>
    <scope>NUCLEOTIDE SEQUENCE</scope>
    <source>
        <strain evidence="1">GVMAG-S-1016713-123</strain>
    </source>
</reference>
<proteinExistence type="predicted"/>
<evidence type="ECO:0000313" key="1">
    <source>
        <dbReference type="EMBL" id="QHU34373.1"/>
    </source>
</evidence>
<dbReference type="EMBL" id="MN740569">
    <property type="protein sequence ID" value="QHU34373.1"/>
    <property type="molecule type" value="Genomic_DNA"/>
</dbReference>
<dbReference type="AlphaFoldDB" id="A0A6C0LVC5"/>
<name>A0A6C0LVC5_9ZZZZ</name>